<dbReference type="EMBL" id="BOPH01000098">
    <property type="protein sequence ID" value="GIJ72354.1"/>
    <property type="molecule type" value="Genomic_DNA"/>
</dbReference>
<dbReference type="EC" id="3.2.1.23" evidence="3 6"/>
<sequence>MIWYGGDYNPEQWPESVWPEDIDLMRRAGVTLATVGVFSWARIQPAEGEFDFDWLDRVIGLLDDGGIKVCLATATASPPPWATTRYPGMLTENRDGATRWPGSRQHQAPTSPDYSRLATELVTAIVDRYRDHPAVAMWHINNELGCHLTYDYSDRAAAAFRTWLRARYGDIDALNDAWGTWFWSQRYTDFEQIVPPRLAPYSVNPGGLLDFRRFSSDALLDLLRMEKKIIRDAGATQPLTTNFIGAWPTTDYWRFAEEVDFVSDDCYPDPRDPESFRHAAFARDLMRSLKPGTPWILMEQAPNAVNWRPNNAPKAPGQMAALSMQAVARGADGVLFFQWRQAAAGAEKFHSAMLPHAGADTRTYREVAALGAELSTLELPAPGGEARVAIVFDWESWWAVDQPDHPAAFDYHAQVLGWHNTFHELNVQVDLVRSGGPFDGYALVVAPSLYLLRDADAEALTAFVAGGGSLLATPFTDVVDEYDRFLPGGFTTRLGPALGLSVLEFEGVLPSDGRAFVWDGVSYPADVLVEAVRLEGAQVMAAFAPTDQPGGEARPALTRHAHGSGEAWYLATMADRAGRLAVARHLVGRAGVEPVVAGLPPRVEAAARGGVVTLINHGSAPVTLPDRSVLAPYGYRILHQ</sequence>
<evidence type="ECO:0000256" key="3">
    <source>
        <dbReference type="ARBA" id="ARBA00012756"/>
    </source>
</evidence>
<comment type="caution">
    <text evidence="11">The sequence shown here is derived from an EMBL/GenBank/DDBJ whole genome shotgun (WGS) entry which is preliminary data.</text>
</comment>
<dbReference type="Gene3D" id="3.20.20.80">
    <property type="entry name" value="Glycosidases"/>
    <property type="match status" value="1"/>
</dbReference>
<evidence type="ECO:0000256" key="1">
    <source>
        <dbReference type="ARBA" id="ARBA00001412"/>
    </source>
</evidence>
<keyword evidence="5 6" id="KW-0326">Glycosidase</keyword>
<dbReference type="InterPro" id="IPR003476">
    <property type="entry name" value="Glyco_hydro_42"/>
</dbReference>
<keyword evidence="4 6" id="KW-0378">Hydrolase</keyword>
<dbReference type="GO" id="GO:0004565">
    <property type="term" value="F:beta-galactosidase activity"/>
    <property type="evidence" value="ECO:0007669"/>
    <property type="project" value="UniProtKB-EC"/>
</dbReference>
<gene>
    <name evidence="11" type="ORF">Voc01_072710</name>
</gene>
<dbReference type="GO" id="GO:0005975">
    <property type="term" value="P:carbohydrate metabolic process"/>
    <property type="evidence" value="ECO:0007669"/>
    <property type="project" value="InterPro"/>
</dbReference>
<comment type="catalytic activity">
    <reaction evidence="1 6">
        <text>Hydrolysis of terminal non-reducing beta-D-galactose residues in beta-D-galactosides.</text>
        <dbReference type="EC" id="3.2.1.23"/>
    </reaction>
</comment>
<feature type="active site" description="Nucleophile" evidence="7">
    <location>
        <position position="299"/>
    </location>
</feature>
<dbReference type="InterPro" id="IPR013529">
    <property type="entry name" value="Glyco_hydro_42_N"/>
</dbReference>
<dbReference type="InterPro" id="IPR017853">
    <property type="entry name" value="GH"/>
</dbReference>
<dbReference type="PANTHER" id="PTHR36447">
    <property type="entry name" value="BETA-GALACTOSIDASE GANA"/>
    <property type="match status" value="1"/>
</dbReference>
<feature type="binding site" evidence="8">
    <location>
        <position position="142"/>
    </location>
    <ligand>
        <name>substrate</name>
    </ligand>
</feature>
<evidence type="ECO:0000256" key="6">
    <source>
        <dbReference type="PIRNR" id="PIRNR001084"/>
    </source>
</evidence>
<dbReference type="SUPFAM" id="SSF51445">
    <property type="entry name" value="(Trans)glycosidases"/>
    <property type="match status" value="1"/>
</dbReference>
<evidence type="ECO:0000256" key="4">
    <source>
        <dbReference type="ARBA" id="ARBA00022801"/>
    </source>
</evidence>
<dbReference type="Pfam" id="PF02449">
    <property type="entry name" value="Glyco_hydro_42"/>
    <property type="match status" value="1"/>
</dbReference>
<proteinExistence type="inferred from homology"/>
<evidence type="ECO:0000313" key="11">
    <source>
        <dbReference type="EMBL" id="GIJ72354.1"/>
    </source>
</evidence>
<evidence type="ECO:0000256" key="5">
    <source>
        <dbReference type="ARBA" id="ARBA00023295"/>
    </source>
</evidence>
<comment type="similarity">
    <text evidence="2 6">Belongs to the glycosyl hydrolase 42 family.</text>
</comment>
<protein>
    <recommendedName>
        <fullName evidence="3 6">Beta-galactosidase</fullName>
        <shortName evidence="6">Beta-gal</shortName>
        <ecNumber evidence="3 6">3.2.1.23</ecNumber>
    </recommendedName>
</protein>
<organism evidence="11 12">
    <name type="scientific">Virgisporangium ochraceum</name>
    <dbReference type="NCBI Taxonomy" id="65505"/>
    <lineage>
        <taxon>Bacteria</taxon>
        <taxon>Bacillati</taxon>
        <taxon>Actinomycetota</taxon>
        <taxon>Actinomycetes</taxon>
        <taxon>Micromonosporales</taxon>
        <taxon>Micromonosporaceae</taxon>
        <taxon>Virgisporangium</taxon>
    </lineage>
</organism>
<accession>A0A8J4EF19</accession>
<dbReference type="Pfam" id="PF08532">
    <property type="entry name" value="Glyco_hydro_42M"/>
    <property type="match status" value="1"/>
</dbReference>
<dbReference type="Proteomes" id="UP000635606">
    <property type="component" value="Unassembled WGS sequence"/>
</dbReference>
<feature type="binding site" evidence="8">
    <location>
        <position position="104"/>
    </location>
    <ligand>
        <name>substrate</name>
    </ligand>
</feature>
<dbReference type="SUPFAM" id="SSF52317">
    <property type="entry name" value="Class I glutamine amidotransferase-like"/>
    <property type="match status" value="1"/>
</dbReference>
<dbReference type="GO" id="GO:0009341">
    <property type="term" value="C:beta-galactosidase complex"/>
    <property type="evidence" value="ECO:0007669"/>
    <property type="project" value="InterPro"/>
</dbReference>
<evidence type="ECO:0000259" key="9">
    <source>
        <dbReference type="Pfam" id="PF02449"/>
    </source>
</evidence>
<dbReference type="Gene3D" id="3.40.50.880">
    <property type="match status" value="1"/>
</dbReference>
<feature type="binding site" evidence="8">
    <location>
        <position position="307"/>
    </location>
    <ligand>
        <name>substrate</name>
    </ligand>
</feature>
<dbReference type="InterPro" id="IPR013738">
    <property type="entry name" value="Beta_galactosidase_Trimer"/>
</dbReference>
<dbReference type="CDD" id="cd03143">
    <property type="entry name" value="A4_beta-galactosidase_middle_domain"/>
    <property type="match status" value="1"/>
</dbReference>
<evidence type="ECO:0000256" key="7">
    <source>
        <dbReference type="PIRSR" id="PIRSR001084-1"/>
    </source>
</evidence>
<dbReference type="PIRSF" id="PIRSF001084">
    <property type="entry name" value="B-galactosidase"/>
    <property type="match status" value="1"/>
</dbReference>
<name>A0A8J4EF19_9ACTN</name>
<evidence type="ECO:0000313" key="12">
    <source>
        <dbReference type="Proteomes" id="UP000635606"/>
    </source>
</evidence>
<dbReference type="InterPro" id="IPR029062">
    <property type="entry name" value="Class_I_gatase-like"/>
</dbReference>
<dbReference type="AlphaFoldDB" id="A0A8J4EF19"/>
<feature type="domain" description="Glycoside hydrolase family 42 N-terminal" evidence="9">
    <location>
        <begin position="7"/>
        <end position="376"/>
    </location>
</feature>
<evidence type="ECO:0000259" key="10">
    <source>
        <dbReference type="Pfam" id="PF08532"/>
    </source>
</evidence>
<reference evidence="11" key="1">
    <citation type="submission" date="2021-01" db="EMBL/GenBank/DDBJ databases">
        <title>Whole genome shotgun sequence of Virgisporangium ochraceum NBRC 16418.</title>
        <authorList>
            <person name="Komaki H."/>
            <person name="Tamura T."/>
        </authorList>
    </citation>
    <scope>NUCLEOTIDE SEQUENCE</scope>
    <source>
        <strain evidence="11">NBRC 16418</strain>
    </source>
</reference>
<keyword evidence="12" id="KW-1185">Reference proteome</keyword>
<evidence type="ECO:0000256" key="8">
    <source>
        <dbReference type="PIRSR" id="PIRSR001084-2"/>
    </source>
</evidence>
<dbReference type="PANTHER" id="PTHR36447:SF1">
    <property type="entry name" value="BETA-GALACTOSIDASE GANA"/>
    <property type="match status" value="1"/>
</dbReference>
<feature type="domain" description="Beta-galactosidase trimerisation" evidence="10">
    <location>
        <begin position="386"/>
        <end position="592"/>
    </location>
</feature>
<evidence type="ECO:0000256" key="2">
    <source>
        <dbReference type="ARBA" id="ARBA00005940"/>
    </source>
</evidence>
<dbReference type="RefSeq" id="WP_203932194.1">
    <property type="nucleotide sequence ID" value="NZ_BOPH01000098.1"/>
</dbReference>
<feature type="active site" description="Proton donor" evidence="7">
    <location>
        <position position="143"/>
    </location>
</feature>